<feature type="domain" description="Heavy metal binding" evidence="13">
    <location>
        <begin position="88"/>
        <end position="117"/>
    </location>
</feature>
<keyword evidence="3 11" id="KW-1003">Cell membrane</keyword>
<feature type="domain" description="P-type ATPase A" evidence="12">
    <location>
        <begin position="313"/>
        <end position="412"/>
    </location>
</feature>
<keyword evidence="7 11" id="KW-0067">ATP-binding</keyword>
<dbReference type="InterPro" id="IPR001757">
    <property type="entry name" value="P_typ_ATPase"/>
</dbReference>
<evidence type="ECO:0000256" key="6">
    <source>
        <dbReference type="ARBA" id="ARBA00022741"/>
    </source>
</evidence>
<dbReference type="Pfam" id="PF19335">
    <property type="entry name" value="HMBD"/>
    <property type="match status" value="3"/>
</dbReference>
<sequence length="826" mass="89865">MENNNKHSPHKSPNSKKSDQKAYYCPMYCEGDKTYPNEGRCPVCNMYLVSGENTKKVCCDTHESDTKHSAHQHPKQGGKSTNPILKGNYYCPMFCEGDKTYEKHGDCPVCGMDLVKNQASQKTPLTYTCPMHPEVKRDKPGDCPKCGMALVPEKGQDESDEMKAYKKTKKKFWIAVVLSIPVFIIAMSDMISFLNLENVAPKKIWGWIEFALATPVVFYCSWSFFKRGWNSVRRWSPNMWTLISIGVGAAYVFSVFALLIPSSFPDQFKDGAGNVHLYFEAAAMILTLVLLGQVMELRAHGKTSSAIKELLDLTPPTAHVIKDGQEKEIPLEEVMEGDILRVKPGENIPVDGSIHSGNAVIDESMISGESIPVDKAENDKVTGGTVNGNTSFEMKAEKVGSDTLLSQIVALVNKASRSRAPIQKLADTVAKYFVQTVIAIAFVTFVIWATWGPEPAYVYAFVNAVAVLIIACPCALGLATPISIMVGTGKAAQLGVLVKDARAIEEMNKVTTLIIDKTGTLTQGKPSLNGYKSMGERSDEEVLLLAASVDLNSEHPIAEAIVQGAKEKNIEPMQLDKFESITGKGVQALYKGQVIALGNHRLMEGLGASPDESKQKLVKEWQLKGQTVMYLIIDKKVEGIVSVADKIKDTSAAAVASLQKMGIKVHMLTGDNQYTAKTVADELGLDGYEADCLPEDKYNQVKTLQGKGQIVAMAGDGINDAPALEQANIGIAMGTGTDIAMQSAEITLVKGDLNGIVRARELSHKVMRNIKQNLFFAFVYNALGVPVAAGILFPFFGVLLSPIIAAAAMSFSSVSVITNALRIRRL</sequence>
<comment type="similarity">
    <text evidence="2 11">Belongs to the cation transport ATPase (P-type) (TC 3.A.3) family. Type IB subfamily.</text>
</comment>
<evidence type="ECO:0000256" key="1">
    <source>
        <dbReference type="ARBA" id="ARBA00004651"/>
    </source>
</evidence>
<keyword evidence="8" id="KW-1278">Translocase</keyword>
<feature type="transmembrane region" description="Helical" evidence="11">
    <location>
        <begin position="457"/>
        <end position="480"/>
    </location>
</feature>
<evidence type="ECO:0000256" key="11">
    <source>
        <dbReference type="RuleBase" id="RU362081"/>
    </source>
</evidence>
<dbReference type="GO" id="GO:0005507">
    <property type="term" value="F:copper ion binding"/>
    <property type="evidence" value="ECO:0007669"/>
    <property type="project" value="TreeGrafter"/>
</dbReference>
<dbReference type="Gene3D" id="3.40.50.1000">
    <property type="entry name" value="HAD superfamily/HAD-like"/>
    <property type="match status" value="1"/>
</dbReference>
<dbReference type="SUPFAM" id="SSF56784">
    <property type="entry name" value="HAD-like"/>
    <property type="match status" value="1"/>
</dbReference>
<dbReference type="CDD" id="cd02094">
    <property type="entry name" value="P-type_ATPase_Cu-like"/>
    <property type="match status" value="1"/>
</dbReference>
<dbReference type="SFLD" id="SFLDS00003">
    <property type="entry name" value="Haloacid_Dehalogenase"/>
    <property type="match status" value="1"/>
</dbReference>
<evidence type="ECO:0000256" key="3">
    <source>
        <dbReference type="ARBA" id="ARBA00022475"/>
    </source>
</evidence>
<dbReference type="PRINTS" id="PR00943">
    <property type="entry name" value="CUATPASE"/>
</dbReference>
<dbReference type="GO" id="GO:0043682">
    <property type="term" value="F:P-type divalent copper transporter activity"/>
    <property type="evidence" value="ECO:0007669"/>
    <property type="project" value="TreeGrafter"/>
</dbReference>
<evidence type="ECO:0000259" key="12">
    <source>
        <dbReference type="Pfam" id="PF00122"/>
    </source>
</evidence>
<evidence type="ECO:0000313" key="15">
    <source>
        <dbReference type="Proteomes" id="UP000319040"/>
    </source>
</evidence>
<dbReference type="RefSeq" id="WP_142531697.1">
    <property type="nucleotide sequence ID" value="NZ_FXTB01000001.1"/>
</dbReference>
<feature type="transmembrane region" description="Helical" evidence="11">
    <location>
        <begin position="172"/>
        <end position="192"/>
    </location>
</feature>
<evidence type="ECO:0000313" key="14">
    <source>
        <dbReference type="EMBL" id="SMO36749.1"/>
    </source>
</evidence>
<feature type="transmembrane region" description="Helical" evidence="11">
    <location>
        <begin position="799"/>
        <end position="821"/>
    </location>
</feature>
<dbReference type="InterPro" id="IPR023299">
    <property type="entry name" value="ATPase_P-typ_cyto_dom_N"/>
</dbReference>
<feature type="transmembrane region" description="Helical" evidence="11">
    <location>
        <begin position="432"/>
        <end position="451"/>
    </location>
</feature>
<dbReference type="InterPro" id="IPR023298">
    <property type="entry name" value="ATPase_P-typ_TM_dom_sf"/>
</dbReference>
<evidence type="ECO:0000256" key="2">
    <source>
        <dbReference type="ARBA" id="ARBA00006024"/>
    </source>
</evidence>
<proteinExistence type="inferred from homology"/>
<dbReference type="InterPro" id="IPR023214">
    <property type="entry name" value="HAD_sf"/>
</dbReference>
<dbReference type="PRINTS" id="PR00119">
    <property type="entry name" value="CATATPASE"/>
</dbReference>
<evidence type="ECO:0000256" key="9">
    <source>
        <dbReference type="ARBA" id="ARBA00022989"/>
    </source>
</evidence>
<evidence type="ECO:0000256" key="8">
    <source>
        <dbReference type="ARBA" id="ARBA00022967"/>
    </source>
</evidence>
<dbReference type="InterPro" id="IPR008250">
    <property type="entry name" value="ATPase_P-typ_transduc_dom_A_sf"/>
</dbReference>
<feature type="transmembrane region" description="Helical" evidence="11">
    <location>
        <begin position="774"/>
        <end position="793"/>
    </location>
</feature>
<dbReference type="PANTHER" id="PTHR43520">
    <property type="entry name" value="ATP7, ISOFORM B"/>
    <property type="match status" value="1"/>
</dbReference>
<dbReference type="GO" id="GO:0060003">
    <property type="term" value="P:copper ion export"/>
    <property type="evidence" value="ECO:0007669"/>
    <property type="project" value="UniProtKB-ARBA"/>
</dbReference>
<evidence type="ECO:0000256" key="5">
    <source>
        <dbReference type="ARBA" id="ARBA00022723"/>
    </source>
</evidence>
<feature type="transmembrane region" description="Helical" evidence="11">
    <location>
        <begin position="237"/>
        <end position="260"/>
    </location>
</feature>
<organism evidence="14 15">
    <name type="scientific">Saccharicrinis carchari</name>
    <dbReference type="NCBI Taxonomy" id="1168039"/>
    <lineage>
        <taxon>Bacteria</taxon>
        <taxon>Pseudomonadati</taxon>
        <taxon>Bacteroidota</taxon>
        <taxon>Bacteroidia</taxon>
        <taxon>Marinilabiliales</taxon>
        <taxon>Marinilabiliaceae</taxon>
        <taxon>Saccharicrinis</taxon>
    </lineage>
</organism>
<dbReference type="Gene3D" id="3.40.1110.10">
    <property type="entry name" value="Calcium-transporting ATPase, cytoplasmic domain N"/>
    <property type="match status" value="1"/>
</dbReference>
<dbReference type="InterPro" id="IPR059000">
    <property type="entry name" value="ATPase_P-type_domA"/>
</dbReference>
<dbReference type="PROSITE" id="PS00154">
    <property type="entry name" value="ATPASE_E1_E2"/>
    <property type="match status" value="1"/>
</dbReference>
<dbReference type="SUPFAM" id="SSF81665">
    <property type="entry name" value="Calcium ATPase, transmembrane domain M"/>
    <property type="match status" value="1"/>
</dbReference>
<dbReference type="FunFam" id="2.70.150.10:FF:000020">
    <property type="entry name" value="Copper-exporting P-type ATPase A"/>
    <property type="match status" value="1"/>
</dbReference>
<keyword evidence="9 11" id="KW-1133">Transmembrane helix</keyword>
<dbReference type="GO" id="GO:0016887">
    <property type="term" value="F:ATP hydrolysis activity"/>
    <property type="evidence" value="ECO:0007669"/>
    <property type="project" value="InterPro"/>
</dbReference>
<name>A0A521API4_SACCC</name>
<dbReference type="SUPFAM" id="SSF81653">
    <property type="entry name" value="Calcium ATPase, transduction domain A"/>
    <property type="match status" value="1"/>
</dbReference>
<keyword evidence="4 11" id="KW-0812">Transmembrane</keyword>
<dbReference type="GO" id="GO:0005886">
    <property type="term" value="C:plasma membrane"/>
    <property type="evidence" value="ECO:0007669"/>
    <property type="project" value="UniProtKB-SubCell"/>
</dbReference>
<feature type="domain" description="Heavy metal binding" evidence="13">
    <location>
        <begin position="127"/>
        <end position="152"/>
    </location>
</feature>
<dbReference type="InterPro" id="IPR027256">
    <property type="entry name" value="P-typ_ATPase_IB"/>
</dbReference>
<dbReference type="OrthoDB" id="9770315at2"/>
<keyword evidence="6 11" id="KW-0547">Nucleotide-binding</keyword>
<dbReference type="NCBIfam" id="TIGR01494">
    <property type="entry name" value="ATPase_P-type"/>
    <property type="match status" value="1"/>
</dbReference>
<feature type="domain" description="Heavy metal binding" evidence="13">
    <location>
        <begin position="23"/>
        <end position="49"/>
    </location>
</feature>
<protein>
    <submittedName>
        <fullName evidence="14">Cu2+-exporting ATPase</fullName>
    </submittedName>
</protein>
<keyword evidence="5 11" id="KW-0479">Metal-binding</keyword>
<reference evidence="14 15" key="1">
    <citation type="submission" date="2017-05" db="EMBL/GenBank/DDBJ databases">
        <authorList>
            <person name="Varghese N."/>
            <person name="Submissions S."/>
        </authorList>
    </citation>
    <scope>NUCLEOTIDE SEQUENCE [LARGE SCALE GENOMIC DNA]</scope>
    <source>
        <strain evidence="14 15">DSM 27040</strain>
    </source>
</reference>
<dbReference type="SFLD" id="SFLDF00027">
    <property type="entry name" value="p-type_atpase"/>
    <property type="match status" value="1"/>
</dbReference>
<dbReference type="Pfam" id="PF00702">
    <property type="entry name" value="Hydrolase"/>
    <property type="match status" value="1"/>
</dbReference>
<dbReference type="GO" id="GO:0055070">
    <property type="term" value="P:copper ion homeostasis"/>
    <property type="evidence" value="ECO:0007669"/>
    <property type="project" value="TreeGrafter"/>
</dbReference>
<dbReference type="EMBL" id="FXTB01000001">
    <property type="protein sequence ID" value="SMO36749.1"/>
    <property type="molecule type" value="Genomic_DNA"/>
</dbReference>
<evidence type="ECO:0000256" key="7">
    <source>
        <dbReference type="ARBA" id="ARBA00022840"/>
    </source>
</evidence>
<dbReference type="Pfam" id="PF00122">
    <property type="entry name" value="E1-E2_ATPase"/>
    <property type="match status" value="1"/>
</dbReference>
<dbReference type="GO" id="GO:0005524">
    <property type="term" value="F:ATP binding"/>
    <property type="evidence" value="ECO:0007669"/>
    <property type="project" value="UniProtKB-UniRule"/>
</dbReference>
<dbReference type="SFLD" id="SFLDG00002">
    <property type="entry name" value="C1.7:_P-type_atpase_like"/>
    <property type="match status" value="1"/>
</dbReference>
<dbReference type="NCBIfam" id="TIGR01525">
    <property type="entry name" value="ATPase-IB_hvy"/>
    <property type="match status" value="1"/>
</dbReference>
<evidence type="ECO:0000256" key="4">
    <source>
        <dbReference type="ARBA" id="ARBA00022692"/>
    </source>
</evidence>
<dbReference type="NCBIfam" id="TIGR01511">
    <property type="entry name" value="ATPase-IB1_Cu"/>
    <property type="match status" value="1"/>
</dbReference>
<keyword evidence="15" id="KW-1185">Reference proteome</keyword>
<evidence type="ECO:0000259" key="13">
    <source>
        <dbReference type="Pfam" id="PF19335"/>
    </source>
</evidence>
<dbReference type="Gene3D" id="2.70.150.10">
    <property type="entry name" value="Calcium-transporting ATPase, cytoplasmic transduction domain A"/>
    <property type="match status" value="1"/>
</dbReference>
<dbReference type="InterPro" id="IPR045800">
    <property type="entry name" value="HMBD"/>
</dbReference>
<feature type="transmembrane region" description="Helical" evidence="11">
    <location>
        <begin position="275"/>
        <end position="295"/>
    </location>
</feature>
<gene>
    <name evidence="14" type="ORF">SAMN06265379_101304</name>
</gene>
<dbReference type="InterPro" id="IPR044492">
    <property type="entry name" value="P_typ_ATPase_HD_dom"/>
</dbReference>
<evidence type="ECO:0000256" key="10">
    <source>
        <dbReference type="ARBA" id="ARBA00023136"/>
    </source>
</evidence>
<feature type="transmembrane region" description="Helical" evidence="11">
    <location>
        <begin position="204"/>
        <end position="225"/>
    </location>
</feature>
<dbReference type="PANTHER" id="PTHR43520:SF8">
    <property type="entry name" value="P-TYPE CU(+) TRANSPORTER"/>
    <property type="match status" value="1"/>
</dbReference>
<dbReference type="InterPro" id="IPR036412">
    <property type="entry name" value="HAD-like_sf"/>
</dbReference>
<comment type="subcellular location">
    <subcellularLocation>
        <location evidence="1">Cell membrane</location>
        <topology evidence="1">Multi-pass membrane protein</topology>
    </subcellularLocation>
</comment>
<dbReference type="Proteomes" id="UP000319040">
    <property type="component" value="Unassembled WGS sequence"/>
</dbReference>
<dbReference type="InterPro" id="IPR018303">
    <property type="entry name" value="ATPase_P-typ_P_site"/>
</dbReference>
<dbReference type="AlphaFoldDB" id="A0A521API4"/>
<accession>A0A521API4</accession>
<keyword evidence="10 11" id="KW-0472">Membrane</keyword>